<organism evidence="9 10">
    <name type="scientific">Granulicella aggregans</name>
    <dbReference type="NCBI Taxonomy" id="474949"/>
    <lineage>
        <taxon>Bacteria</taxon>
        <taxon>Pseudomonadati</taxon>
        <taxon>Acidobacteriota</taxon>
        <taxon>Terriglobia</taxon>
        <taxon>Terriglobales</taxon>
        <taxon>Acidobacteriaceae</taxon>
        <taxon>Granulicella</taxon>
    </lineage>
</organism>
<dbReference type="Proteomes" id="UP000540989">
    <property type="component" value="Unassembled WGS sequence"/>
</dbReference>
<feature type="transmembrane region" description="Helical" evidence="7">
    <location>
        <begin position="6"/>
        <end position="22"/>
    </location>
</feature>
<comment type="similarity">
    <text evidence="2">Belongs to the UPF0702 family.</text>
</comment>
<evidence type="ECO:0000313" key="10">
    <source>
        <dbReference type="Proteomes" id="UP000540989"/>
    </source>
</evidence>
<keyword evidence="10" id="KW-1185">Reference proteome</keyword>
<protein>
    <submittedName>
        <fullName evidence="9">Uncharacterized membrane protein YcaP (DUF421 family)</fullName>
    </submittedName>
</protein>
<dbReference type="InterPro" id="IPR007353">
    <property type="entry name" value="DUF421"/>
</dbReference>
<evidence type="ECO:0000256" key="4">
    <source>
        <dbReference type="ARBA" id="ARBA00022692"/>
    </source>
</evidence>
<dbReference type="PANTHER" id="PTHR34582:SF6">
    <property type="entry name" value="UPF0702 TRANSMEMBRANE PROTEIN YCAP"/>
    <property type="match status" value="1"/>
</dbReference>
<feature type="transmembrane region" description="Helical" evidence="7">
    <location>
        <begin position="54"/>
        <end position="75"/>
    </location>
</feature>
<keyword evidence="6 7" id="KW-0472">Membrane</keyword>
<evidence type="ECO:0000259" key="8">
    <source>
        <dbReference type="Pfam" id="PF04239"/>
    </source>
</evidence>
<accession>A0A7W7ZHV8</accession>
<dbReference type="Pfam" id="PF04239">
    <property type="entry name" value="DUF421"/>
    <property type="match status" value="1"/>
</dbReference>
<keyword evidence="4 7" id="KW-0812">Transmembrane</keyword>
<gene>
    <name evidence="9" type="ORF">HDF16_004938</name>
</gene>
<name>A0A7W7ZHV8_9BACT</name>
<evidence type="ECO:0000256" key="6">
    <source>
        <dbReference type="ARBA" id="ARBA00023136"/>
    </source>
</evidence>
<proteinExistence type="inferred from homology"/>
<evidence type="ECO:0000313" key="9">
    <source>
        <dbReference type="EMBL" id="MBB5060202.1"/>
    </source>
</evidence>
<dbReference type="EMBL" id="JACHIP010000010">
    <property type="protein sequence ID" value="MBB5060202.1"/>
    <property type="molecule type" value="Genomic_DNA"/>
</dbReference>
<evidence type="ECO:0000256" key="7">
    <source>
        <dbReference type="SAM" id="Phobius"/>
    </source>
</evidence>
<evidence type="ECO:0000256" key="2">
    <source>
        <dbReference type="ARBA" id="ARBA00006448"/>
    </source>
</evidence>
<dbReference type="Gene3D" id="3.30.240.20">
    <property type="entry name" value="bsu07140 like domains"/>
    <property type="match status" value="1"/>
</dbReference>
<dbReference type="InterPro" id="IPR023090">
    <property type="entry name" value="UPF0702_alpha/beta_dom_sf"/>
</dbReference>
<sequence>MFTILYAVAGYFFLMLMVRLLTRRPGAQMTMFEFVIVFLVGGVIILAVTGGDRSITNCGMAILTVGLLHNMVAWIKARSPRFGAIVDGTPLVLLKDGAWVDEVMRGMKMAPEDIMAAARMNGLNSIFDIKYAILERNGTISIIKAKKETA</sequence>
<evidence type="ECO:0000256" key="3">
    <source>
        <dbReference type="ARBA" id="ARBA00022475"/>
    </source>
</evidence>
<evidence type="ECO:0000256" key="5">
    <source>
        <dbReference type="ARBA" id="ARBA00022989"/>
    </source>
</evidence>
<feature type="domain" description="YetF C-terminal" evidence="8">
    <location>
        <begin position="79"/>
        <end position="147"/>
    </location>
</feature>
<reference evidence="9 10" key="1">
    <citation type="submission" date="2020-08" db="EMBL/GenBank/DDBJ databases">
        <title>Genomic Encyclopedia of Type Strains, Phase IV (KMG-V): Genome sequencing to study the core and pangenomes of soil and plant-associated prokaryotes.</title>
        <authorList>
            <person name="Whitman W."/>
        </authorList>
    </citation>
    <scope>NUCLEOTIDE SEQUENCE [LARGE SCALE GENOMIC DNA]</scope>
    <source>
        <strain evidence="9 10">M8UP14</strain>
    </source>
</reference>
<dbReference type="AlphaFoldDB" id="A0A7W7ZHV8"/>
<comment type="caution">
    <text evidence="9">The sequence shown here is derived from an EMBL/GenBank/DDBJ whole genome shotgun (WGS) entry which is preliminary data.</text>
</comment>
<feature type="transmembrane region" description="Helical" evidence="7">
    <location>
        <begin position="29"/>
        <end position="48"/>
    </location>
</feature>
<comment type="subcellular location">
    <subcellularLocation>
        <location evidence="1">Cell membrane</location>
        <topology evidence="1">Multi-pass membrane protein</topology>
    </subcellularLocation>
</comment>
<dbReference type="RefSeq" id="WP_184222339.1">
    <property type="nucleotide sequence ID" value="NZ_JACHIP010000010.1"/>
</dbReference>
<dbReference type="GO" id="GO:0005886">
    <property type="term" value="C:plasma membrane"/>
    <property type="evidence" value="ECO:0007669"/>
    <property type="project" value="UniProtKB-SubCell"/>
</dbReference>
<evidence type="ECO:0000256" key="1">
    <source>
        <dbReference type="ARBA" id="ARBA00004651"/>
    </source>
</evidence>
<keyword evidence="3" id="KW-1003">Cell membrane</keyword>
<dbReference type="PANTHER" id="PTHR34582">
    <property type="entry name" value="UPF0702 TRANSMEMBRANE PROTEIN YCAP"/>
    <property type="match status" value="1"/>
</dbReference>
<keyword evidence="5 7" id="KW-1133">Transmembrane helix</keyword>